<evidence type="ECO:0000256" key="1">
    <source>
        <dbReference type="SAM" id="Phobius"/>
    </source>
</evidence>
<keyword evidence="3" id="KW-1185">Reference proteome</keyword>
<proteinExistence type="predicted"/>
<reference evidence="2 3" key="1">
    <citation type="submission" date="2018-03" db="EMBL/GenBank/DDBJ databases">
        <title>Genomic Encyclopedia of Archaeal and Bacterial Type Strains, Phase II (KMG-II): from individual species to whole genera.</title>
        <authorList>
            <person name="Goeker M."/>
        </authorList>
    </citation>
    <scope>NUCLEOTIDE SEQUENCE [LARGE SCALE GENOMIC DNA]</scope>
    <source>
        <strain evidence="2 3">DSM 45211</strain>
    </source>
</reference>
<dbReference type="EMBL" id="PYGE01000008">
    <property type="protein sequence ID" value="PSL03271.1"/>
    <property type="molecule type" value="Genomic_DNA"/>
</dbReference>
<sequence>MLVTVALAFVAGFMIGNGLPYYLEGSAGRGANPSPFPDSPHAAVAVGTIAIAVGATCAWLADIPARPVAGGVAFGLGWLAVGMIHAGNWTGDPWRKRARTTEP</sequence>
<dbReference type="Proteomes" id="UP000243528">
    <property type="component" value="Unassembled WGS sequence"/>
</dbReference>
<accession>A0A2P8E1C5</accession>
<evidence type="ECO:0000313" key="3">
    <source>
        <dbReference type="Proteomes" id="UP000243528"/>
    </source>
</evidence>
<keyword evidence="1" id="KW-0812">Transmembrane</keyword>
<protein>
    <submittedName>
        <fullName evidence="2">Uncharacterized protein</fullName>
    </submittedName>
</protein>
<feature type="transmembrane region" description="Helical" evidence="1">
    <location>
        <begin position="42"/>
        <end position="61"/>
    </location>
</feature>
<evidence type="ECO:0000313" key="2">
    <source>
        <dbReference type="EMBL" id="PSL03271.1"/>
    </source>
</evidence>
<name>A0A2P8E1C5_9ACTN</name>
<organism evidence="2 3">
    <name type="scientific">Haloactinopolyspora alba</name>
    <dbReference type="NCBI Taxonomy" id="648780"/>
    <lineage>
        <taxon>Bacteria</taxon>
        <taxon>Bacillati</taxon>
        <taxon>Actinomycetota</taxon>
        <taxon>Actinomycetes</taxon>
        <taxon>Jiangellales</taxon>
        <taxon>Jiangellaceae</taxon>
        <taxon>Haloactinopolyspora</taxon>
    </lineage>
</organism>
<feature type="transmembrane region" description="Helical" evidence="1">
    <location>
        <begin position="68"/>
        <end position="87"/>
    </location>
</feature>
<dbReference type="OrthoDB" id="8084250at2"/>
<keyword evidence="1" id="KW-0472">Membrane</keyword>
<comment type="caution">
    <text evidence="2">The sequence shown here is derived from an EMBL/GenBank/DDBJ whole genome shotgun (WGS) entry which is preliminary data.</text>
</comment>
<gene>
    <name evidence="2" type="ORF">CLV30_108183</name>
</gene>
<keyword evidence="1" id="KW-1133">Transmembrane helix</keyword>
<dbReference type="AlphaFoldDB" id="A0A2P8E1C5"/>